<keyword evidence="3" id="KW-1185">Reference proteome</keyword>
<comment type="caution">
    <text evidence="2">The sequence shown here is derived from an EMBL/GenBank/DDBJ whole genome shotgun (WGS) entry which is preliminary data.</text>
</comment>
<proteinExistence type="predicted"/>
<dbReference type="Proteomes" id="UP001152747">
    <property type="component" value="Unassembled WGS sequence"/>
</dbReference>
<keyword evidence="1" id="KW-0812">Transmembrane</keyword>
<dbReference type="AlphaFoldDB" id="A0A9P1NA15"/>
<dbReference type="EMBL" id="CANHGI010000005">
    <property type="protein sequence ID" value="CAI5453716.1"/>
    <property type="molecule type" value="Genomic_DNA"/>
</dbReference>
<keyword evidence="1" id="KW-1133">Transmembrane helix</keyword>
<accession>A0A9P1NA15</accession>
<evidence type="ECO:0000313" key="3">
    <source>
        <dbReference type="Proteomes" id="UP001152747"/>
    </source>
</evidence>
<organism evidence="2 3">
    <name type="scientific">Caenorhabditis angaria</name>
    <dbReference type="NCBI Taxonomy" id="860376"/>
    <lineage>
        <taxon>Eukaryota</taxon>
        <taxon>Metazoa</taxon>
        <taxon>Ecdysozoa</taxon>
        <taxon>Nematoda</taxon>
        <taxon>Chromadorea</taxon>
        <taxon>Rhabditida</taxon>
        <taxon>Rhabditina</taxon>
        <taxon>Rhabditomorpha</taxon>
        <taxon>Rhabditoidea</taxon>
        <taxon>Rhabditidae</taxon>
        <taxon>Peloderinae</taxon>
        <taxon>Caenorhabditis</taxon>
    </lineage>
</organism>
<feature type="transmembrane region" description="Helical" evidence="1">
    <location>
        <begin position="14"/>
        <end position="43"/>
    </location>
</feature>
<reference evidence="2" key="1">
    <citation type="submission" date="2022-11" db="EMBL/GenBank/DDBJ databases">
        <authorList>
            <person name="Kikuchi T."/>
        </authorList>
    </citation>
    <scope>NUCLEOTIDE SEQUENCE</scope>
    <source>
        <strain evidence="2">PS1010</strain>
    </source>
</reference>
<feature type="transmembrane region" description="Helical" evidence="1">
    <location>
        <begin position="109"/>
        <end position="132"/>
    </location>
</feature>
<keyword evidence="1" id="KW-0472">Membrane</keyword>
<name>A0A9P1NA15_9PELO</name>
<evidence type="ECO:0000256" key="1">
    <source>
        <dbReference type="SAM" id="Phobius"/>
    </source>
</evidence>
<protein>
    <submittedName>
        <fullName evidence="2">Uncharacterized protein</fullName>
    </submittedName>
</protein>
<evidence type="ECO:0000313" key="2">
    <source>
        <dbReference type="EMBL" id="CAI5453716.1"/>
    </source>
</evidence>
<gene>
    <name evidence="2" type="ORF">CAMP_LOCUS16353</name>
</gene>
<sequence length="170" mass="19711">MIFFAISASILSPYFIYIANLTISTLLFFTTLDISTLLILIFASKKSKTHYKSKMGSVNLEQRYQLSQVLNWTKSMIPSVIFAKWTRFVSISSIVFYKSGGQLEDIEKSVVFSIYNSFLDVFVILLAVGIFLRHRKFRKISKDLKTIDGHVIKQNPSQQDYILYLKNQWN</sequence>